<evidence type="ECO:0000313" key="1">
    <source>
        <dbReference type="EMBL" id="MBG6089925.1"/>
    </source>
</evidence>
<dbReference type="EMBL" id="JADOUA010000001">
    <property type="protein sequence ID" value="MBG6089925.1"/>
    <property type="molecule type" value="Genomic_DNA"/>
</dbReference>
<dbReference type="AlphaFoldDB" id="A0A931DMP2"/>
<proteinExistence type="predicted"/>
<comment type="caution">
    <text evidence="1">The sequence shown here is derived from an EMBL/GenBank/DDBJ whole genome shotgun (WGS) entry which is preliminary data.</text>
</comment>
<dbReference type="Proteomes" id="UP000614047">
    <property type="component" value="Unassembled WGS sequence"/>
</dbReference>
<sequence length="94" mass="10772">MMALMDAGQSRDAVEMPLAPHRGDHIPARHPACWIHLAGGWRRGWIQHWLVGTSGWLAWVQYEDPDGRPWPRFGMFAYDEEAVRPREEGQGPPD</sequence>
<reference evidence="1" key="1">
    <citation type="submission" date="2020-11" db="EMBL/GenBank/DDBJ databases">
        <title>Sequencing the genomes of 1000 actinobacteria strains.</title>
        <authorList>
            <person name="Klenk H.-P."/>
        </authorList>
    </citation>
    <scope>NUCLEOTIDE SEQUENCE</scope>
    <source>
        <strain evidence="1">DSM 43175</strain>
    </source>
</reference>
<keyword evidence="2" id="KW-1185">Reference proteome</keyword>
<evidence type="ECO:0000313" key="2">
    <source>
        <dbReference type="Proteomes" id="UP000614047"/>
    </source>
</evidence>
<gene>
    <name evidence="1" type="ORF">IW256_004038</name>
</gene>
<organism evidence="1 2">
    <name type="scientific">Actinomadura viridis</name>
    <dbReference type="NCBI Taxonomy" id="58110"/>
    <lineage>
        <taxon>Bacteria</taxon>
        <taxon>Bacillati</taxon>
        <taxon>Actinomycetota</taxon>
        <taxon>Actinomycetes</taxon>
        <taxon>Streptosporangiales</taxon>
        <taxon>Thermomonosporaceae</taxon>
        <taxon>Actinomadura</taxon>
    </lineage>
</organism>
<name>A0A931DMP2_9ACTN</name>
<protein>
    <submittedName>
        <fullName evidence="1">Uncharacterized protein</fullName>
    </submittedName>
</protein>
<accession>A0A931DMP2</accession>